<keyword evidence="2" id="KW-1185">Reference proteome</keyword>
<reference evidence="1 2" key="1">
    <citation type="journal article" date="2023" name="Arcadia Sci">
        <title>De novo assembly of a long-read Amblyomma americanum tick genome.</title>
        <authorList>
            <person name="Chou S."/>
            <person name="Poskanzer K.E."/>
            <person name="Rollins M."/>
            <person name="Thuy-Boun P.S."/>
        </authorList>
    </citation>
    <scope>NUCLEOTIDE SEQUENCE [LARGE SCALE GENOMIC DNA]</scope>
    <source>
        <strain evidence="1">F_SG_1</strain>
        <tissue evidence="1">Salivary glands</tissue>
    </source>
</reference>
<sequence length="130" mass="14744">MVKRDYTRRPVPVTDVWRTPVPVVVTTTEEDMSDPAELRPGDYIIAVADVHRPRPPIWRIEGQTVLQRFEMIQAGKETLLYRNSSSFSTWNPLEQSKYANISVRVHSNSQSATVVQVLEIHASPNSSLAK</sequence>
<accession>A0AAQ4EPB2</accession>
<comment type="caution">
    <text evidence="1">The sequence shown here is derived from an EMBL/GenBank/DDBJ whole genome shotgun (WGS) entry which is preliminary data.</text>
</comment>
<name>A0AAQ4EPB2_AMBAM</name>
<organism evidence="1 2">
    <name type="scientific">Amblyomma americanum</name>
    <name type="common">Lone star tick</name>
    <dbReference type="NCBI Taxonomy" id="6943"/>
    <lineage>
        <taxon>Eukaryota</taxon>
        <taxon>Metazoa</taxon>
        <taxon>Ecdysozoa</taxon>
        <taxon>Arthropoda</taxon>
        <taxon>Chelicerata</taxon>
        <taxon>Arachnida</taxon>
        <taxon>Acari</taxon>
        <taxon>Parasitiformes</taxon>
        <taxon>Ixodida</taxon>
        <taxon>Ixodoidea</taxon>
        <taxon>Ixodidae</taxon>
        <taxon>Amblyomminae</taxon>
        <taxon>Amblyomma</taxon>
    </lineage>
</organism>
<proteinExistence type="predicted"/>
<evidence type="ECO:0000313" key="2">
    <source>
        <dbReference type="Proteomes" id="UP001321473"/>
    </source>
</evidence>
<dbReference type="AlphaFoldDB" id="A0AAQ4EPB2"/>
<protein>
    <submittedName>
        <fullName evidence="1">Uncharacterized protein</fullName>
    </submittedName>
</protein>
<evidence type="ECO:0000313" key="1">
    <source>
        <dbReference type="EMBL" id="KAK8776567.1"/>
    </source>
</evidence>
<gene>
    <name evidence="1" type="ORF">V5799_030088</name>
</gene>
<dbReference type="EMBL" id="JARKHS020012799">
    <property type="protein sequence ID" value="KAK8776567.1"/>
    <property type="molecule type" value="Genomic_DNA"/>
</dbReference>
<dbReference type="Proteomes" id="UP001321473">
    <property type="component" value="Unassembled WGS sequence"/>
</dbReference>